<reference evidence="2 3" key="1">
    <citation type="submission" date="2020-07" db="EMBL/GenBank/DDBJ databases">
        <title>Spirosoma foliorum sp. nov., isolated from the leaves on the Nejang mountain Korea, Republic of.</title>
        <authorList>
            <person name="Ho H."/>
            <person name="Lee Y.-J."/>
            <person name="Nurcahyanto D.-A."/>
            <person name="Kim S.-G."/>
        </authorList>
    </citation>
    <scope>NUCLEOTIDE SEQUENCE [LARGE SCALE GENOMIC DNA]</scope>
    <source>
        <strain evidence="2 3">PL0136</strain>
    </source>
</reference>
<keyword evidence="3" id="KW-1185">Reference proteome</keyword>
<gene>
    <name evidence="2" type="ORF">H3H32_20075</name>
</gene>
<protein>
    <submittedName>
        <fullName evidence="2">Uncharacterized protein</fullName>
    </submittedName>
</protein>
<dbReference type="AlphaFoldDB" id="A0A7G5GN76"/>
<evidence type="ECO:0000256" key="1">
    <source>
        <dbReference type="SAM" id="Phobius"/>
    </source>
</evidence>
<feature type="transmembrane region" description="Helical" evidence="1">
    <location>
        <begin position="52"/>
        <end position="70"/>
    </location>
</feature>
<proteinExistence type="predicted"/>
<feature type="transmembrane region" description="Helical" evidence="1">
    <location>
        <begin position="19"/>
        <end position="40"/>
    </location>
</feature>
<evidence type="ECO:0000313" key="2">
    <source>
        <dbReference type="EMBL" id="QMW00318.1"/>
    </source>
</evidence>
<accession>A0A7G5GN76</accession>
<dbReference type="Proteomes" id="UP000515369">
    <property type="component" value="Chromosome"/>
</dbReference>
<keyword evidence="1" id="KW-0812">Transmembrane</keyword>
<name>A0A7G5GN76_9BACT</name>
<organism evidence="2 3">
    <name type="scientific">Spirosoma foliorum</name>
    <dbReference type="NCBI Taxonomy" id="2710596"/>
    <lineage>
        <taxon>Bacteria</taxon>
        <taxon>Pseudomonadati</taxon>
        <taxon>Bacteroidota</taxon>
        <taxon>Cytophagia</taxon>
        <taxon>Cytophagales</taxon>
        <taxon>Cytophagaceae</taxon>
        <taxon>Spirosoma</taxon>
    </lineage>
</organism>
<keyword evidence="1" id="KW-1133">Transmembrane helix</keyword>
<sequence>MGATAGQLVSKLSWEFSKLLLIALLLACPLGYLAGMVLLQNFAYRVSVGLETFGLCGGVLLLLGGLTIGLKTYRAA</sequence>
<dbReference type="RefSeq" id="WP_182457435.1">
    <property type="nucleotide sequence ID" value="NZ_CP059732.1"/>
</dbReference>
<dbReference type="KEGG" id="sfol:H3H32_20075"/>
<keyword evidence="1" id="KW-0472">Membrane</keyword>
<dbReference type="EMBL" id="CP059732">
    <property type="protein sequence ID" value="QMW00318.1"/>
    <property type="molecule type" value="Genomic_DNA"/>
</dbReference>
<evidence type="ECO:0000313" key="3">
    <source>
        <dbReference type="Proteomes" id="UP000515369"/>
    </source>
</evidence>